<comment type="caution">
    <text evidence="1">The sequence shown here is derived from an EMBL/GenBank/DDBJ whole genome shotgun (WGS) entry which is preliminary data.</text>
</comment>
<dbReference type="Proteomes" id="UP000639772">
    <property type="component" value="Unassembled WGS sequence"/>
</dbReference>
<dbReference type="EMBL" id="JADCNM010000008">
    <property type="protein sequence ID" value="KAG0471188.1"/>
    <property type="molecule type" value="Genomic_DNA"/>
</dbReference>
<protein>
    <submittedName>
        <fullName evidence="1">Uncharacterized protein</fullName>
    </submittedName>
</protein>
<dbReference type="AlphaFoldDB" id="A0A835URF1"/>
<organism evidence="1 2">
    <name type="scientific">Vanilla planifolia</name>
    <name type="common">Vanilla</name>
    <dbReference type="NCBI Taxonomy" id="51239"/>
    <lineage>
        <taxon>Eukaryota</taxon>
        <taxon>Viridiplantae</taxon>
        <taxon>Streptophyta</taxon>
        <taxon>Embryophyta</taxon>
        <taxon>Tracheophyta</taxon>
        <taxon>Spermatophyta</taxon>
        <taxon>Magnoliopsida</taxon>
        <taxon>Liliopsida</taxon>
        <taxon>Asparagales</taxon>
        <taxon>Orchidaceae</taxon>
        <taxon>Vanilloideae</taxon>
        <taxon>Vanilleae</taxon>
        <taxon>Vanilla</taxon>
    </lineage>
</organism>
<gene>
    <name evidence="1" type="ORF">HPP92_015734</name>
</gene>
<evidence type="ECO:0000313" key="1">
    <source>
        <dbReference type="EMBL" id="KAG0471188.1"/>
    </source>
</evidence>
<proteinExistence type="predicted"/>
<accession>A0A835URF1</accession>
<sequence length="162" mass="17239">MGAAFSVMLSLNLVAADDRVLLSLSLVEALVEMVVVESLVFFGLRDLVLFLISGNSEMGFFLGEGFGLETGLLRLSSSRDTGVRRESEMGRRNRSRKTAAAMAGKEGKEAMDVSAKGSFNGGGLGKRLIGVTVGGWIGFKEEVKRKNGRVHISDGGNSNDGH</sequence>
<reference evidence="1 2" key="1">
    <citation type="journal article" date="2020" name="Nat. Food">
        <title>A phased Vanilla planifolia genome enables genetic improvement of flavour and production.</title>
        <authorList>
            <person name="Hasing T."/>
            <person name="Tang H."/>
            <person name="Brym M."/>
            <person name="Khazi F."/>
            <person name="Huang T."/>
            <person name="Chambers A.H."/>
        </authorList>
    </citation>
    <scope>NUCLEOTIDE SEQUENCE [LARGE SCALE GENOMIC DNA]</scope>
    <source>
        <tissue evidence="1">Leaf</tissue>
    </source>
</reference>
<evidence type="ECO:0000313" key="2">
    <source>
        <dbReference type="Proteomes" id="UP000639772"/>
    </source>
</evidence>
<name>A0A835URF1_VANPL</name>